<evidence type="ECO:0000256" key="1">
    <source>
        <dbReference type="SAM" id="MobiDB-lite"/>
    </source>
</evidence>
<dbReference type="Pfam" id="PF22942">
    <property type="entry name" value="DUF7025"/>
    <property type="match status" value="1"/>
</dbReference>
<name>A0A9W8NID5_9PEZI</name>
<dbReference type="EMBL" id="JANPWZ010000412">
    <property type="protein sequence ID" value="KAJ3577205.1"/>
    <property type="molecule type" value="Genomic_DNA"/>
</dbReference>
<organism evidence="3 4">
    <name type="scientific">Xylaria arbuscula</name>
    <dbReference type="NCBI Taxonomy" id="114810"/>
    <lineage>
        <taxon>Eukaryota</taxon>
        <taxon>Fungi</taxon>
        <taxon>Dikarya</taxon>
        <taxon>Ascomycota</taxon>
        <taxon>Pezizomycotina</taxon>
        <taxon>Sordariomycetes</taxon>
        <taxon>Xylariomycetidae</taxon>
        <taxon>Xylariales</taxon>
        <taxon>Xylariaceae</taxon>
        <taxon>Xylaria</taxon>
    </lineage>
</organism>
<sequence>MQTHYPSPSPPVLLSCYRPLSADRCLNSLDKAAHSLIHKAGDVAELRDMTNEGPHFSVGGDEEDQTSDESSIWSESGLPAASRDGHSRGEAETQVEHIIPGSVAEIRNLYREDPDHSWDEWMPDDIPREINEAWSKYAVVVRFQPRRKSRQLVLHSVTVHSELLRKVLHRVFEDYEGISTRLKDLTFRAPLQWHIFERLHIEEKGGDSEKHMNLLYSVIGKEIKPHILQMQDFTVNGVVSFEYLWAIFPPGHEVYSRVDDQNRLYRTRSCKYLTEMTGEPFFSIYCEYVDCDGKSFGYVSTSLKIDYFSGVKKIPSLSVFPAHLHPETESLLEMLNHRGEYFERLNGFNHVAYSRFYIDRYQGSHRSRYTAKTRIIIDPETYAFYDDRRSQKLGHLDRDREHAEASESDGDLLGGLTNIVQEFLKFEESMDRHERQRNKNFSDQTLTLTVKQRVLTNPMVRGFCLSSKTWCEFYIDNIQPISWNEDAFQRLVLPKDYKDIIHAFVQEQLSGDDSFDDIVEGKDDLDDLHG</sequence>
<evidence type="ECO:0000313" key="4">
    <source>
        <dbReference type="Proteomes" id="UP001148614"/>
    </source>
</evidence>
<feature type="compositionally biased region" description="Basic and acidic residues" evidence="1">
    <location>
        <begin position="83"/>
        <end position="94"/>
    </location>
</feature>
<dbReference type="PANTHER" id="PTHR46411:SF3">
    <property type="entry name" value="AAA+ ATPASE DOMAIN-CONTAINING PROTEIN"/>
    <property type="match status" value="1"/>
</dbReference>
<protein>
    <recommendedName>
        <fullName evidence="2">DUF7025 domain-containing protein</fullName>
    </recommendedName>
</protein>
<feature type="domain" description="DUF7025" evidence="2">
    <location>
        <begin position="231"/>
        <end position="326"/>
    </location>
</feature>
<feature type="region of interest" description="Disordered" evidence="1">
    <location>
        <begin position="50"/>
        <end position="94"/>
    </location>
</feature>
<comment type="caution">
    <text evidence="3">The sequence shown here is derived from an EMBL/GenBank/DDBJ whole genome shotgun (WGS) entry which is preliminary data.</text>
</comment>
<accession>A0A9W8NID5</accession>
<keyword evidence="4" id="KW-1185">Reference proteome</keyword>
<reference evidence="3" key="1">
    <citation type="submission" date="2022-07" db="EMBL/GenBank/DDBJ databases">
        <title>Genome Sequence of Xylaria arbuscula.</title>
        <authorList>
            <person name="Buettner E."/>
        </authorList>
    </citation>
    <scope>NUCLEOTIDE SEQUENCE</scope>
    <source>
        <strain evidence="3">VT107</strain>
    </source>
</reference>
<proteinExistence type="predicted"/>
<dbReference type="VEuPathDB" id="FungiDB:F4678DRAFT_484451"/>
<evidence type="ECO:0000313" key="3">
    <source>
        <dbReference type="EMBL" id="KAJ3577205.1"/>
    </source>
</evidence>
<dbReference type="AlphaFoldDB" id="A0A9W8NID5"/>
<gene>
    <name evidence="3" type="ORF">NPX13_g3364</name>
</gene>
<dbReference type="Proteomes" id="UP001148614">
    <property type="component" value="Unassembled WGS sequence"/>
</dbReference>
<evidence type="ECO:0000259" key="2">
    <source>
        <dbReference type="Pfam" id="PF22942"/>
    </source>
</evidence>
<dbReference type="PANTHER" id="PTHR46411">
    <property type="entry name" value="FAMILY ATPASE, PUTATIVE-RELATED"/>
    <property type="match status" value="1"/>
</dbReference>
<dbReference type="InterPro" id="IPR054289">
    <property type="entry name" value="DUF7025"/>
</dbReference>